<feature type="compositionally biased region" description="Polar residues" evidence="1">
    <location>
        <begin position="111"/>
        <end position="123"/>
    </location>
</feature>
<organism evidence="3 4">
    <name type="scientific">Maribacter litopenaei</name>
    <dbReference type="NCBI Taxonomy" id="2976127"/>
    <lineage>
        <taxon>Bacteria</taxon>
        <taxon>Pseudomonadati</taxon>
        <taxon>Bacteroidota</taxon>
        <taxon>Flavobacteriia</taxon>
        <taxon>Flavobacteriales</taxon>
        <taxon>Flavobacteriaceae</taxon>
        <taxon>Maribacter</taxon>
    </lineage>
</organism>
<dbReference type="Proteomes" id="UP001059209">
    <property type="component" value="Chromosome"/>
</dbReference>
<evidence type="ECO:0000313" key="4">
    <source>
        <dbReference type="Proteomes" id="UP001059209"/>
    </source>
</evidence>
<evidence type="ECO:0000256" key="2">
    <source>
        <dbReference type="SAM" id="Phobius"/>
    </source>
</evidence>
<sequence>MVKTHDALPEPTEEELMQQAEYLEELSRRKQKRKLVIGLSTLAGIIVLGVVIAGFKYGFTYLKDSVIGHPTKELLEGEWISSSYGFPPIILETPKVLVRQEVKLPPKPRPTSRTSKPLVTIAQ</sequence>
<reference evidence="3" key="1">
    <citation type="submission" date="2022-09" db="EMBL/GenBank/DDBJ databases">
        <title>Maribacter litopenaei sp. nov., isolated from the intestinal tract of the Pacific White Shrimp, Litopenaeus vannamei.</title>
        <authorList>
            <person name="Kim S.Y."/>
            <person name="Hwang C.Y."/>
        </authorList>
    </citation>
    <scope>NUCLEOTIDE SEQUENCE</scope>
    <source>
        <strain evidence="3">HL-LV01</strain>
    </source>
</reference>
<gene>
    <name evidence="3" type="ORF">NYZ99_18890</name>
</gene>
<name>A0ABY5Y715_9FLAO</name>
<keyword evidence="2" id="KW-0472">Membrane</keyword>
<evidence type="ECO:0000256" key="1">
    <source>
        <dbReference type="SAM" id="MobiDB-lite"/>
    </source>
</evidence>
<protein>
    <submittedName>
        <fullName evidence="3">Uncharacterized protein</fullName>
    </submittedName>
</protein>
<keyword evidence="4" id="KW-1185">Reference proteome</keyword>
<keyword evidence="2" id="KW-1133">Transmembrane helix</keyword>
<accession>A0ABY5Y715</accession>
<evidence type="ECO:0000313" key="3">
    <source>
        <dbReference type="EMBL" id="UWX54817.1"/>
    </source>
</evidence>
<dbReference type="EMBL" id="CP104205">
    <property type="protein sequence ID" value="UWX54817.1"/>
    <property type="molecule type" value="Genomic_DNA"/>
</dbReference>
<feature type="region of interest" description="Disordered" evidence="1">
    <location>
        <begin position="104"/>
        <end position="123"/>
    </location>
</feature>
<proteinExistence type="predicted"/>
<keyword evidence="2" id="KW-0812">Transmembrane</keyword>
<feature type="transmembrane region" description="Helical" evidence="2">
    <location>
        <begin position="35"/>
        <end position="55"/>
    </location>
</feature>